<evidence type="ECO:0000313" key="1">
    <source>
        <dbReference type="EMBL" id="GJS85397.1"/>
    </source>
</evidence>
<proteinExistence type="predicted"/>
<evidence type="ECO:0000313" key="2">
    <source>
        <dbReference type="Proteomes" id="UP001151760"/>
    </source>
</evidence>
<comment type="caution">
    <text evidence="1">The sequence shown here is derived from an EMBL/GenBank/DDBJ whole genome shotgun (WGS) entry which is preliminary data.</text>
</comment>
<gene>
    <name evidence="1" type="ORF">Tco_0751938</name>
</gene>
<reference evidence="1" key="2">
    <citation type="submission" date="2022-01" db="EMBL/GenBank/DDBJ databases">
        <authorList>
            <person name="Yamashiro T."/>
            <person name="Shiraishi A."/>
            <person name="Satake H."/>
            <person name="Nakayama K."/>
        </authorList>
    </citation>
    <scope>NUCLEOTIDE SEQUENCE</scope>
</reference>
<name>A0ABQ4Z6B8_9ASTR</name>
<dbReference type="EMBL" id="BQNB010011046">
    <property type="protein sequence ID" value="GJS85397.1"/>
    <property type="molecule type" value="Genomic_DNA"/>
</dbReference>
<dbReference type="Proteomes" id="UP001151760">
    <property type="component" value="Unassembled WGS sequence"/>
</dbReference>
<accession>A0ABQ4Z6B8</accession>
<sequence>MRSEKESSLQYQNLLLNIVHSPRQCDHLVLGRRCRREWRDEGEGGGLCSGFQSASHLVKGYVLQCWLQVVKESGAKWRAMSNSCIPGYLKGRSAPKKEILDNESLCKQVGHERKRAEASEEKVEKITEMCPTLHNENEDIKRKMGYVLEQLAYFTCAQLPEEFEVAVVLSDVNLLVEYAKKMSRFLGF</sequence>
<keyword evidence="2" id="KW-1185">Reference proteome</keyword>
<reference evidence="1" key="1">
    <citation type="journal article" date="2022" name="Int. J. Mol. Sci.">
        <title>Draft Genome of Tanacetum Coccineum: Genomic Comparison of Closely Related Tanacetum-Family Plants.</title>
        <authorList>
            <person name="Yamashiro T."/>
            <person name="Shiraishi A."/>
            <person name="Nakayama K."/>
            <person name="Satake H."/>
        </authorList>
    </citation>
    <scope>NUCLEOTIDE SEQUENCE</scope>
</reference>
<organism evidence="1 2">
    <name type="scientific">Tanacetum coccineum</name>
    <dbReference type="NCBI Taxonomy" id="301880"/>
    <lineage>
        <taxon>Eukaryota</taxon>
        <taxon>Viridiplantae</taxon>
        <taxon>Streptophyta</taxon>
        <taxon>Embryophyta</taxon>
        <taxon>Tracheophyta</taxon>
        <taxon>Spermatophyta</taxon>
        <taxon>Magnoliopsida</taxon>
        <taxon>eudicotyledons</taxon>
        <taxon>Gunneridae</taxon>
        <taxon>Pentapetalae</taxon>
        <taxon>asterids</taxon>
        <taxon>campanulids</taxon>
        <taxon>Asterales</taxon>
        <taxon>Asteraceae</taxon>
        <taxon>Asteroideae</taxon>
        <taxon>Anthemideae</taxon>
        <taxon>Anthemidinae</taxon>
        <taxon>Tanacetum</taxon>
    </lineage>
</organism>
<protein>
    <submittedName>
        <fullName evidence="1">Uncharacterized protein</fullName>
    </submittedName>
</protein>